<sequence length="285" mass="32028">MTPLFHDQNRCHPIWLHMVRQTGKSRVKSSFCLSTPWTTSPVTSALFPFSLTNDTMVVATLPVEAALGFPPSWLSQEEMTRRDTYRLPADRNRHQAAHTLKRWLLAGFLNLHPTDLVFDVDANGKPSLTHGNLHFNISHSGQHVVIAVRAGNPVGIDVEERPPSDTILPWSILCHAQDNREGDIDDFLALWTVKEAMAKSSGEGLGLDFTRLSLHQYSDLYMRGCDGLRQWHALHTILDDGAHIAVASVDPWQQTYWLSVSMSDDENKTSMRLTIKKLQPEMAGV</sequence>
<dbReference type="InterPro" id="IPR055066">
    <property type="entry name" value="AASDHPPT_N"/>
</dbReference>
<dbReference type="Pfam" id="PF22624">
    <property type="entry name" value="AASDHPPT_N"/>
    <property type="match status" value="1"/>
</dbReference>
<gene>
    <name evidence="5" type="ORF">GbCGDNIH9_0066</name>
</gene>
<dbReference type="EC" id="2.7.8.-" evidence="5"/>
<dbReference type="GO" id="GO:0000287">
    <property type="term" value="F:magnesium ion binding"/>
    <property type="evidence" value="ECO:0007669"/>
    <property type="project" value="InterPro"/>
</dbReference>
<feature type="domain" description="4'-phosphopantetheinyl transferase" evidence="3">
    <location>
        <begin position="153"/>
        <end position="246"/>
    </location>
</feature>
<organism evidence="5 6">
    <name type="scientific">Granulibacter bethesdensis</name>
    <dbReference type="NCBI Taxonomy" id="364410"/>
    <lineage>
        <taxon>Bacteria</taxon>
        <taxon>Pseudomonadati</taxon>
        <taxon>Pseudomonadota</taxon>
        <taxon>Alphaproteobacteria</taxon>
        <taxon>Acetobacterales</taxon>
        <taxon>Acetobacteraceae</taxon>
        <taxon>Granulibacter</taxon>
    </lineage>
</organism>
<dbReference type="SUPFAM" id="SSF56214">
    <property type="entry name" value="4'-phosphopantetheinyl transferase"/>
    <property type="match status" value="2"/>
</dbReference>
<dbReference type="InterPro" id="IPR037143">
    <property type="entry name" value="4-PPantetheinyl_Trfase_dom_sf"/>
</dbReference>
<reference evidence="6" key="1">
    <citation type="submission" date="2016-11" db="EMBL/GenBank/DDBJ databases">
        <title>Comparative genomic and phenotypic analysis of Granulibacter bethesdensis clinical isolates from patients with chronic granulomatous disease.</title>
        <authorList>
            <person name="Zarember K.A."/>
            <person name="Porcella S.F."/>
            <person name="Chu J."/>
            <person name="Ding L."/>
            <person name="Dahlstrom E."/>
            <person name="Barbian K."/>
            <person name="Martens C."/>
            <person name="Sykora L."/>
            <person name="Kramer S."/>
            <person name="Pettinato A.M."/>
            <person name="Hong H."/>
            <person name="Wald G."/>
            <person name="Berg L.J."/>
            <person name="Rogge L.S."/>
            <person name="Greenberg D.E."/>
            <person name="Falcone E.L."/>
            <person name="Neves J.F."/>
            <person name="Simoes M.J."/>
            <person name="Casal M."/>
            <person name="Rodriguez-Lopez F.C."/>
            <person name="Zelazny A."/>
            <person name="Gallin J.I."/>
            <person name="Holland S.M."/>
        </authorList>
    </citation>
    <scope>NUCLEOTIDE SEQUENCE [LARGE SCALE GENOMIC DNA]</scope>
    <source>
        <strain evidence="6">NIH9.1</strain>
    </source>
</reference>
<dbReference type="Pfam" id="PF01648">
    <property type="entry name" value="ACPS"/>
    <property type="match status" value="1"/>
</dbReference>
<dbReference type="Proteomes" id="UP000182373">
    <property type="component" value="Chromosome"/>
</dbReference>
<proteinExistence type="inferred from homology"/>
<evidence type="ECO:0000259" key="3">
    <source>
        <dbReference type="Pfam" id="PF01648"/>
    </source>
</evidence>
<dbReference type="GO" id="GO:0008897">
    <property type="term" value="F:holo-[acyl-carrier-protein] synthase activity"/>
    <property type="evidence" value="ECO:0007669"/>
    <property type="project" value="InterPro"/>
</dbReference>
<evidence type="ECO:0000313" key="5">
    <source>
        <dbReference type="EMBL" id="APH53290.1"/>
    </source>
</evidence>
<dbReference type="InterPro" id="IPR008278">
    <property type="entry name" value="4-PPantetheinyl_Trfase_dom"/>
</dbReference>
<dbReference type="GO" id="GO:0019878">
    <property type="term" value="P:lysine biosynthetic process via aminoadipic acid"/>
    <property type="evidence" value="ECO:0007669"/>
    <property type="project" value="TreeGrafter"/>
</dbReference>
<accession>A0AAC9K665</accession>
<evidence type="ECO:0000256" key="2">
    <source>
        <dbReference type="ARBA" id="ARBA00022679"/>
    </source>
</evidence>
<protein>
    <submittedName>
        <fullName evidence="5">4'-phosphopantetheinyl transferase</fullName>
        <ecNumber evidence="5">2.7.8.-</ecNumber>
    </submittedName>
</protein>
<dbReference type="PANTHER" id="PTHR12215:SF10">
    <property type="entry name" value="L-AMINOADIPATE-SEMIALDEHYDE DEHYDROGENASE-PHOSPHOPANTETHEINYL TRANSFERASE"/>
    <property type="match status" value="1"/>
</dbReference>
<evidence type="ECO:0000313" key="6">
    <source>
        <dbReference type="Proteomes" id="UP000182373"/>
    </source>
</evidence>
<dbReference type="AlphaFoldDB" id="A0AAC9K665"/>
<evidence type="ECO:0000259" key="4">
    <source>
        <dbReference type="Pfam" id="PF22624"/>
    </source>
</evidence>
<dbReference type="GO" id="GO:0005829">
    <property type="term" value="C:cytosol"/>
    <property type="evidence" value="ECO:0007669"/>
    <property type="project" value="TreeGrafter"/>
</dbReference>
<dbReference type="Gene3D" id="3.90.470.20">
    <property type="entry name" value="4'-phosphopantetheinyl transferase domain"/>
    <property type="match status" value="2"/>
</dbReference>
<feature type="domain" description="4'-phosphopantetheinyl transferase N-terminal" evidence="4">
    <location>
        <begin position="70"/>
        <end position="148"/>
    </location>
</feature>
<keyword evidence="2 5" id="KW-0808">Transferase</keyword>
<comment type="similarity">
    <text evidence="1">Belongs to the P-Pant transferase superfamily. Gsp/Sfp/HetI/AcpT family.</text>
</comment>
<dbReference type="PANTHER" id="PTHR12215">
    <property type="entry name" value="PHOSPHOPANTETHEINE TRANSFERASE"/>
    <property type="match status" value="1"/>
</dbReference>
<evidence type="ECO:0000256" key="1">
    <source>
        <dbReference type="ARBA" id="ARBA00010990"/>
    </source>
</evidence>
<dbReference type="EMBL" id="CP018191">
    <property type="protein sequence ID" value="APH53290.1"/>
    <property type="molecule type" value="Genomic_DNA"/>
</dbReference>
<name>A0AAC9K665_9PROT</name>
<dbReference type="InterPro" id="IPR050559">
    <property type="entry name" value="P-Pant_transferase_sf"/>
</dbReference>